<reference evidence="1" key="1">
    <citation type="journal article" date="2023" name="G3 (Bethesda)">
        <title>Whole genome assembly and annotation of the endangered Caribbean coral Acropora cervicornis.</title>
        <authorList>
            <person name="Selwyn J.D."/>
            <person name="Vollmer S.V."/>
        </authorList>
    </citation>
    <scope>NUCLEOTIDE SEQUENCE</scope>
    <source>
        <strain evidence="1">K2</strain>
    </source>
</reference>
<accession>A0AAD9VA46</accession>
<dbReference type="InterPro" id="IPR006439">
    <property type="entry name" value="HAD-SF_hydro_IA"/>
</dbReference>
<dbReference type="Gene3D" id="3.40.50.1000">
    <property type="entry name" value="HAD superfamily/HAD-like"/>
    <property type="match status" value="1"/>
</dbReference>
<dbReference type="GO" id="GO:0016787">
    <property type="term" value="F:hydrolase activity"/>
    <property type="evidence" value="ECO:0007669"/>
    <property type="project" value="UniProtKB-KW"/>
</dbReference>
<dbReference type="Gene3D" id="1.10.260.80">
    <property type="match status" value="1"/>
</dbReference>
<protein>
    <submittedName>
        <fullName evidence="1">Haloacid dehalogenase-like hydrolase domain-containing protein</fullName>
    </submittedName>
</protein>
<organism evidence="1 2">
    <name type="scientific">Acropora cervicornis</name>
    <name type="common">Staghorn coral</name>
    <dbReference type="NCBI Taxonomy" id="6130"/>
    <lineage>
        <taxon>Eukaryota</taxon>
        <taxon>Metazoa</taxon>
        <taxon>Cnidaria</taxon>
        <taxon>Anthozoa</taxon>
        <taxon>Hexacorallia</taxon>
        <taxon>Scleractinia</taxon>
        <taxon>Astrocoeniina</taxon>
        <taxon>Acroporidae</taxon>
        <taxon>Acropora</taxon>
    </lineage>
</organism>
<dbReference type="SFLD" id="SFLDS00003">
    <property type="entry name" value="Haloacid_Dehalogenase"/>
    <property type="match status" value="1"/>
</dbReference>
<dbReference type="Pfam" id="PF13419">
    <property type="entry name" value="HAD_2"/>
    <property type="match status" value="1"/>
</dbReference>
<dbReference type="InterPro" id="IPR023214">
    <property type="entry name" value="HAD_sf"/>
</dbReference>
<dbReference type="SUPFAM" id="SSF56784">
    <property type="entry name" value="HAD-like"/>
    <property type="match status" value="1"/>
</dbReference>
<gene>
    <name evidence="1" type="ORF">P5673_008688</name>
</gene>
<dbReference type="InterPro" id="IPR041492">
    <property type="entry name" value="HAD_2"/>
</dbReference>
<evidence type="ECO:0000313" key="2">
    <source>
        <dbReference type="Proteomes" id="UP001249851"/>
    </source>
</evidence>
<dbReference type="PANTHER" id="PTHR43885:SF1">
    <property type="entry name" value="SUPERFAMILY HYDROLASE, PUTATIVE (AFU_ORTHOLOGUE AFUA_4G13290)-RELATED"/>
    <property type="match status" value="1"/>
</dbReference>
<dbReference type="SFLD" id="SFLDG01129">
    <property type="entry name" value="C1.5:_HAD__Beta-PGM__Phosphata"/>
    <property type="match status" value="1"/>
</dbReference>
<dbReference type="PANTHER" id="PTHR43885">
    <property type="entry name" value="HALOACID DEHALOGENASE-LIKE HYDROLASE"/>
    <property type="match status" value="1"/>
</dbReference>
<keyword evidence="2" id="KW-1185">Reference proteome</keyword>
<name>A0AAD9VA46_ACRCE</name>
<comment type="caution">
    <text evidence="1">The sequence shown here is derived from an EMBL/GenBank/DDBJ whole genome shotgun (WGS) entry which is preliminary data.</text>
</comment>
<dbReference type="EMBL" id="JARQWQ010000015">
    <property type="protein sequence ID" value="KAK2566928.1"/>
    <property type="molecule type" value="Genomic_DNA"/>
</dbReference>
<dbReference type="AlphaFoldDB" id="A0AAD9VA46"/>
<keyword evidence="1" id="KW-0378">Hydrolase</keyword>
<reference evidence="1" key="2">
    <citation type="journal article" date="2023" name="Science">
        <title>Genomic signatures of disease resistance in endangered staghorn corals.</title>
        <authorList>
            <person name="Vollmer S.V."/>
            <person name="Selwyn J.D."/>
            <person name="Despard B.A."/>
            <person name="Roesel C.L."/>
        </authorList>
    </citation>
    <scope>NUCLEOTIDE SEQUENCE</scope>
    <source>
        <strain evidence="1">K2</strain>
    </source>
</reference>
<sequence length="246" mass="27526">MSGYIPRLIAAGDKRISYSIRRTVNRAVKNQSVQVHGFVFDLDGTLTLPVLDFAELRRRLQCPNGVDILTFCHSKSGKDKEKAFHVVEEFEEEGRQNTKLQPGVCELLKFLTQCGLKRALITRNLQLSVDQLFHLLGDPDNYGGPFTHSLTRDFTPTKPDPASLLYICKQWGVHPKSVVMVGDQLQDIQCGKNAGSVTILLNDSKNGEFKKQADFNVDSLDAVISLITSKEMFVVDREDAITDQLT</sequence>
<dbReference type="NCBIfam" id="TIGR01549">
    <property type="entry name" value="HAD-SF-IA-v1"/>
    <property type="match status" value="1"/>
</dbReference>
<dbReference type="InterPro" id="IPR036412">
    <property type="entry name" value="HAD-like_sf"/>
</dbReference>
<dbReference type="Proteomes" id="UP001249851">
    <property type="component" value="Unassembled WGS sequence"/>
</dbReference>
<proteinExistence type="predicted"/>
<evidence type="ECO:0000313" key="1">
    <source>
        <dbReference type="EMBL" id="KAK2566928.1"/>
    </source>
</evidence>